<reference evidence="15 16" key="1">
    <citation type="journal article" date="2019" name="Nat. Ecol. Evol.">
        <title>Megaphylogeny resolves global patterns of mushroom evolution.</title>
        <authorList>
            <person name="Varga T."/>
            <person name="Krizsan K."/>
            <person name="Foldi C."/>
            <person name="Dima B."/>
            <person name="Sanchez-Garcia M."/>
            <person name="Sanchez-Ramirez S."/>
            <person name="Szollosi G.J."/>
            <person name="Szarkandi J.G."/>
            <person name="Papp V."/>
            <person name="Albert L."/>
            <person name="Andreopoulos W."/>
            <person name="Angelini C."/>
            <person name="Antonin V."/>
            <person name="Barry K.W."/>
            <person name="Bougher N.L."/>
            <person name="Buchanan P."/>
            <person name="Buyck B."/>
            <person name="Bense V."/>
            <person name="Catcheside P."/>
            <person name="Chovatia M."/>
            <person name="Cooper J."/>
            <person name="Damon W."/>
            <person name="Desjardin D."/>
            <person name="Finy P."/>
            <person name="Geml J."/>
            <person name="Haridas S."/>
            <person name="Hughes K."/>
            <person name="Justo A."/>
            <person name="Karasinski D."/>
            <person name="Kautmanova I."/>
            <person name="Kiss B."/>
            <person name="Kocsube S."/>
            <person name="Kotiranta H."/>
            <person name="LaButti K.M."/>
            <person name="Lechner B.E."/>
            <person name="Liimatainen K."/>
            <person name="Lipzen A."/>
            <person name="Lukacs Z."/>
            <person name="Mihaltcheva S."/>
            <person name="Morgado L.N."/>
            <person name="Niskanen T."/>
            <person name="Noordeloos M.E."/>
            <person name="Ohm R.A."/>
            <person name="Ortiz-Santana B."/>
            <person name="Ovrebo C."/>
            <person name="Racz N."/>
            <person name="Riley R."/>
            <person name="Savchenko A."/>
            <person name="Shiryaev A."/>
            <person name="Soop K."/>
            <person name="Spirin V."/>
            <person name="Szebenyi C."/>
            <person name="Tomsovsky M."/>
            <person name="Tulloss R.E."/>
            <person name="Uehling J."/>
            <person name="Grigoriev I.V."/>
            <person name="Vagvolgyi C."/>
            <person name="Papp T."/>
            <person name="Martin F.M."/>
            <person name="Miettinen O."/>
            <person name="Hibbett D.S."/>
            <person name="Nagy L.G."/>
        </authorList>
    </citation>
    <scope>NUCLEOTIDE SEQUENCE [LARGE SCALE GENOMIC DNA]</scope>
    <source>
        <strain evidence="15 16">FP101781</strain>
    </source>
</reference>
<dbReference type="GO" id="GO:0005737">
    <property type="term" value="C:cytoplasm"/>
    <property type="evidence" value="ECO:0007669"/>
    <property type="project" value="TreeGrafter"/>
</dbReference>
<keyword evidence="7" id="KW-0238">DNA-binding</keyword>
<dbReference type="Proteomes" id="UP000298030">
    <property type="component" value="Unassembled WGS sequence"/>
</dbReference>
<comment type="subcellular location">
    <subcellularLocation>
        <location evidence="1 11">Nucleus</location>
    </subcellularLocation>
</comment>
<dbReference type="NCBIfam" id="TIGR00614">
    <property type="entry name" value="recQ_fam"/>
    <property type="match status" value="1"/>
</dbReference>
<sequence>MVETQQVDQWEAPKIPATQSSATLPSIPPSPPDTQVLDSPFTPQLTQVLRNVFKLQAFRKNQLEAVVAGMEGKDVFILMPTGGGKSLCYQLPAVCISQLKGQITFVVTPLIALMEDQVNQLRNRFGVNAMAWGADSNLTENLLATGQVPIVYVTPEKLSSSGFTRSAIQSLYQKGMIARFVIDEAHCISSWGQDFREAYANLGELRKSYPDVPIMALTATANPTCINDIIHQLKLQDPVRLVQSFNRSNLRYTIREKKGSPSKQITEDLKTRYHNQCGVIYCRTKKACEDLSAELQSCGIRAAYYHAGMPADERQRAAADWQAGRVLVVVATIAFGMGIDKADVRFVFHRDMPKNVSGYYQETGRAGRDGLDADCILYYNFSDFRSVRKMIQEAENATEESKSRQVNDLKEMYNYCSNTSKCRRVQVLGHFNEKFDEKECKKTCDVCQDTRQLVETDASEPARVVFRFLKAAKRARISIAQGQLASAVRGMGGQQIKNKCGALDGFGEAKGQDGDLIDLLIKDLLARDVLDMLDKQTNPSGFHTAYVEVSQPPLPPSPSSRF</sequence>
<evidence type="ECO:0000313" key="16">
    <source>
        <dbReference type="Proteomes" id="UP000298030"/>
    </source>
</evidence>
<dbReference type="GO" id="GO:0005634">
    <property type="term" value="C:nucleus"/>
    <property type="evidence" value="ECO:0007669"/>
    <property type="project" value="UniProtKB-SubCell"/>
</dbReference>
<dbReference type="Pfam" id="PF00270">
    <property type="entry name" value="DEAD"/>
    <property type="match status" value="1"/>
</dbReference>
<evidence type="ECO:0000256" key="12">
    <source>
        <dbReference type="SAM" id="MobiDB-lite"/>
    </source>
</evidence>
<keyword evidence="5 11" id="KW-0347">Helicase</keyword>
<name>A0A4Y7T6H1_COPMI</name>
<accession>A0A4Y7T6H1</accession>
<dbReference type="CDD" id="cd18794">
    <property type="entry name" value="SF2_C_RecQ"/>
    <property type="match status" value="1"/>
</dbReference>
<dbReference type="FunFam" id="3.40.50.300:FF:001389">
    <property type="entry name" value="ATP-dependent DNA helicase RecQ"/>
    <property type="match status" value="1"/>
</dbReference>
<dbReference type="EMBL" id="QPFP01000027">
    <property type="protein sequence ID" value="TEB29554.1"/>
    <property type="molecule type" value="Genomic_DNA"/>
</dbReference>
<dbReference type="PANTHER" id="PTHR13710">
    <property type="entry name" value="DNA HELICASE RECQ FAMILY MEMBER"/>
    <property type="match status" value="1"/>
</dbReference>
<keyword evidence="9 11" id="KW-0539">Nucleus</keyword>
<protein>
    <recommendedName>
        <fullName evidence="11">ATP-dependent DNA helicase</fullName>
        <ecNumber evidence="11">5.6.2.4</ecNumber>
    </recommendedName>
</protein>
<evidence type="ECO:0000256" key="8">
    <source>
        <dbReference type="ARBA" id="ARBA00023235"/>
    </source>
</evidence>
<evidence type="ECO:0000256" key="9">
    <source>
        <dbReference type="ARBA" id="ARBA00023242"/>
    </source>
</evidence>
<evidence type="ECO:0000256" key="1">
    <source>
        <dbReference type="ARBA" id="ARBA00004123"/>
    </source>
</evidence>
<dbReference type="InterPro" id="IPR001650">
    <property type="entry name" value="Helicase_C-like"/>
</dbReference>
<comment type="similarity">
    <text evidence="2 11">Belongs to the helicase family. RecQ subfamily.</text>
</comment>
<comment type="caution">
    <text evidence="15">The sequence shown here is derived from an EMBL/GenBank/DDBJ whole genome shotgun (WGS) entry which is preliminary data.</text>
</comment>
<proteinExistence type="inferred from homology"/>
<evidence type="ECO:0000259" key="14">
    <source>
        <dbReference type="PROSITE" id="PS51194"/>
    </source>
</evidence>
<dbReference type="CDD" id="cd17920">
    <property type="entry name" value="DEXHc_RecQ"/>
    <property type="match status" value="1"/>
</dbReference>
<dbReference type="InterPro" id="IPR014001">
    <property type="entry name" value="Helicase_ATP-bd"/>
</dbReference>
<feature type="region of interest" description="Disordered" evidence="12">
    <location>
        <begin position="1"/>
        <end position="38"/>
    </location>
</feature>
<evidence type="ECO:0000256" key="6">
    <source>
        <dbReference type="ARBA" id="ARBA00022840"/>
    </source>
</evidence>
<dbReference type="InterPro" id="IPR027417">
    <property type="entry name" value="P-loop_NTPase"/>
</dbReference>
<evidence type="ECO:0000256" key="3">
    <source>
        <dbReference type="ARBA" id="ARBA00022741"/>
    </source>
</evidence>
<dbReference type="SMART" id="SM00487">
    <property type="entry name" value="DEXDc"/>
    <property type="match status" value="1"/>
</dbReference>
<dbReference type="InterPro" id="IPR002464">
    <property type="entry name" value="DNA/RNA_helicase_DEAH_CS"/>
</dbReference>
<evidence type="ECO:0000256" key="10">
    <source>
        <dbReference type="ARBA" id="ARBA00034617"/>
    </source>
</evidence>
<dbReference type="Gene3D" id="1.10.10.10">
    <property type="entry name" value="Winged helix-like DNA-binding domain superfamily/Winged helix DNA-binding domain"/>
    <property type="match status" value="1"/>
</dbReference>
<comment type="catalytic activity">
    <reaction evidence="10 11">
        <text>Couples ATP hydrolysis with the unwinding of duplex DNA by translocating in the 3'-5' direction.</text>
        <dbReference type="EC" id="5.6.2.4"/>
    </reaction>
</comment>
<keyword evidence="4 11" id="KW-0378">Hydrolase</keyword>
<evidence type="ECO:0000313" key="15">
    <source>
        <dbReference type="EMBL" id="TEB29554.1"/>
    </source>
</evidence>
<dbReference type="GO" id="GO:0009378">
    <property type="term" value="F:four-way junction helicase activity"/>
    <property type="evidence" value="ECO:0007669"/>
    <property type="project" value="TreeGrafter"/>
</dbReference>
<dbReference type="Pfam" id="PF16124">
    <property type="entry name" value="RecQ_Zn_bind"/>
    <property type="match status" value="1"/>
</dbReference>
<keyword evidence="3 11" id="KW-0547">Nucleotide-binding</keyword>
<dbReference type="InterPro" id="IPR011545">
    <property type="entry name" value="DEAD/DEAH_box_helicase_dom"/>
</dbReference>
<gene>
    <name evidence="15" type="ORF">FA13DRAFT_1631937</name>
</gene>
<evidence type="ECO:0000256" key="11">
    <source>
        <dbReference type="RuleBase" id="RU364117"/>
    </source>
</evidence>
<evidence type="ECO:0000256" key="4">
    <source>
        <dbReference type="ARBA" id="ARBA00022801"/>
    </source>
</evidence>
<dbReference type="PROSITE" id="PS51192">
    <property type="entry name" value="HELICASE_ATP_BIND_1"/>
    <property type="match status" value="1"/>
</dbReference>
<dbReference type="InterPro" id="IPR004589">
    <property type="entry name" value="DNA_helicase_ATP-dep_RecQ"/>
</dbReference>
<dbReference type="Pfam" id="PF00271">
    <property type="entry name" value="Helicase_C"/>
    <property type="match status" value="1"/>
</dbReference>
<dbReference type="GO" id="GO:0016887">
    <property type="term" value="F:ATP hydrolysis activity"/>
    <property type="evidence" value="ECO:0007669"/>
    <property type="project" value="RHEA"/>
</dbReference>
<dbReference type="Gene3D" id="3.40.50.300">
    <property type="entry name" value="P-loop containing nucleotide triphosphate hydrolases"/>
    <property type="match status" value="2"/>
</dbReference>
<dbReference type="FunFam" id="3.40.50.300:FF:000340">
    <property type="entry name" value="Bloom syndrome, RecQ helicase"/>
    <property type="match status" value="1"/>
</dbReference>
<evidence type="ECO:0000256" key="7">
    <source>
        <dbReference type="ARBA" id="ARBA00023125"/>
    </source>
</evidence>
<keyword evidence="6 11" id="KW-0067">ATP-binding</keyword>
<dbReference type="SUPFAM" id="SSF52540">
    <property type="entry name" value="P-loop containing nucleoside triphosphate hydrolases"/>
    <property type="match status" value="1"/>
</dbReference>
<evidence type="ECO:0000256" key="2">
    <source>
        <dbReference type="ARBA" id="ARBA00005446"/>
    </source>
</evidence>
<evidence type="ECO:0000259" key="13">
    <source>
        <dbReference type="PROSITE" id="PS51192"/>
    </source>
</evidence>
<organism evidence="15 16">
    <name type="scientific">Coprinellus micaceus</name>
    <name type="common">Glistening ink-cap mushroom</name>
    <name type="synonym">Coprinus micaceus</name>
    <dbReference type="NCBI Taxonomy" id="71717"/>
    <lineage>
        <taxon>Eukaryota</taxon>
        <taxon>Fungi</taxon>
        <taxon>Dikarya</taxon>
        <taxon>Basidiomycota</taxon>
        <taxon>Agaricomycotina</taxon>
        <taxon>Agaricomycetes</taxon>
        <taxon>Agaricomycetidae</taxon>
        <taxon>Agaricales</taxon>
        <taxon>Agaricineae</taxon>
        <taxon>Psathyrellaceae</taxon>
        <taxon>Coprinellus</taxon>
    </lineage>
</organism>
<dbReference type="GO" id="GO:0005694">
    <property type="term" value="C:chromosome"/>
    <property type="evidence" value="ECO:0007669"/>
    <property type="project" value="TreeGrafter"/>
</dbReference>
<dbReference type="GO" id="GO:0005524">
    <property type="term" value="F:ATP binding"/>
    <property type="evidence" value="ECO:0007669"/>
    <property type="project" value="UniProtKB-KW"/>
</dbReference>
<dbReference type="GO" id="GO:0003677">
    <property type="term" value="F:DNA binding"/>
    <property type="evidence" value="ECO:0007669"/>
    <property type="project" value="UniProtKB-KW"/>
</dbReference>
<keyword evidence="8" id="KW-0413">Isomerase</keyword>
<dbReference type="OrthoDB" id="10261556at2759"/>
<feature type="domain" description="Helicase ATP-binding" evidence="13">
    <location>
        <begin position="66"/>
        <end position="239"/>
    </location>
</feature>
<dbReference type="PANTHER" id="PTHR13710:SF153">
    <property type="entry name" value="RECQ-LIKE DNA HELICASE BLM"/>
    <property type="match status" value="1"/>
</dbReference>
<dbReference type="InterPro" id="IPR036388">
    <property type="entry name" value="WH-like_DNA-bd_sf"/>
</dbReference>
<dbReference type="AlphaFoldDB" id="A0A4Y7T6H1"/>
<dbReference type="GO" id="GO:0000724">
    <property type="term" value="P:double-strand break repair via homologous recombination"/>
    <property type="evidence" value="ECO:0007669"/>
    <property type="project" value="TreeGrafter"/>
</dbReference>
<dbReference type="PROSITE" id="PS51194">
    <property type="entry name" value="HELICASE_CTER"/>
    <property type="match status" value="1"/>
</dbReference>
<dbReference type="SMART" id="SM00490">
    <property type="entry name" value="HELICc"/>
    <property type="match status" value="1"/>
</dbReference>
<evidence type="ECO:0000256" key="5">
    <source>
        <dbReference type="ARBA" id="ARBA00022806"/>
    </source>
</evidence>
<dbReference type="PROSITE" id="PS00690">
    <property type="entry name" value="DEAH_ATP_HELICASE"/>
    <property type="match status" value="1"/>
</dbReference>
<keyword evidence="16" id="KW-1185">Reference proteome</keyword>
<feature type="domain" description="Helicase C-terminal" evidence="14">
    <location>
        <begin position="261"/>
        <end position="410"/>
    </location>
</feature>
<dbReference type="GO" id="GO:0043138">
    <property type="term" value="F:3'-5' DNA helicase activity"/>
    <property type="evidence" value="ECO:0007669"/>
    <property type="project" value="UniProtKB-EC"/>
</dbReference>
<dbReference type="InterPro" id="IPR032284">
    <property type="entry name" value="RecQ_Zn-bd"/>
</dbReference>
<dbReference type="EC" id="5.6.2.4" evidence="11"/>
<dbReference type="STRING" id="71717.A0A4Y7T6H1"/>
<comment type="catalytic activity">
    <reaction evidence="11">
        <text>ATP + H2O = ADP + phosphate + H(+)</text>
        <dbReference type="Rhea" id="RHEA:13065"/>
        <dbReference type="ChEBI" id="CHEBI:15377"/>
        <dbReference type="ChEBI" id="CHEBI:15378"/>
        <dbReference type="ChEBI" id="CHEBI:30616"/>
        <dbReference type="ChEBI" id="CHEBI:43474"/>
        <dbReference type="ChEBI" id="CHEBI:456216"/>
    </reaction>
</comment>